<dbReference type="AlphaFoldDB" id="A0A8J3Z2X9"/>
<feature type="domain" description="Amidase" evidence="1">
    <location>
        <begin position="4"/>
        <end position="160"/>
    </location>
</feature>
<keyword evidence="3" id="KW-1185">Reference proteome</keyword>
<feature type="domain" description="Amidase" evidence="1">
    <location>
        <begin position="190"/>
        <end position="343"/>
    </location>
</feature>
<dbReference type="Gene3D" id="3.90.1300.10">
    <property type="entry name" value="Amidase signature (AS) domain"/>
    <property type="match status" value="1"/>
</dbReference>
<organism evidence="2 3">
    <name type="scientific">Virgisporangium aurantiacum</name>
    <dbReference type="NCBI Taxonomy" id="175570"/>
    <lineage>
        <taxon>Bacteria</taxon>
        <taxon>Bacillati</taxon>
        <taxon>Actinomycetota</taxon>
        <taxon>Actinomycetes</taxon>
        <taxon>Micromonosporales</taxon>
        <taxon>Micromonosporaceae</taxon>
        <taxon>Virgisporangium</taxon>
    </lineage>
</organism>
<dbReference type="PANTHER" id="PTHR11895">
    <property type="entry name" value="TRANSAMIDASE"/>
    <property type="match status" value="1"/>
</dbReference>
<evidence type="ECO:0000313" key="3">
    <source>
        <dbReference type="Proteomes" id="UP000612585"/>
    </source>
</evidence>
<dbReference type="Pfam" id="PF01425">
    <property type="entry name" value="Amidase"/>
    <property type="match status" value="2"/>
</dbReference>
<dbReference type="GO" id="GO:0003824">
    <property type="term" value="F:catalytic activity"/>
    <property type="evidence" value="ECO:0007669"/>
    <property type="project" value="InterPro"/>
</dbReference>
<name>A0A8J3Z2X9_9ACTN</name>
<dbReference type="InterPro" id="IPR023631">
    <property type="entry name" value="Amidase_dom"/>
</dbReference>
<dbReference type="InterPro" id="IPR000120">
    <property type="entry name" value="Amidase"/>
</dbReference>
<dbReference type="InterPro" id="IPR020556">
    <property type="entry name" value="Amidase_CS"/>
</dbReference>
<evidence type="ECO:0000313" key="2">
    <source>
        <dbReference type="EMBL" id="GIJ56491.1"/>
    </source>
</evidence>
<evidence type="ECO:0000259" key="1">
    <source>
        <dbReference type="Pfam" id="PF01425"/>
    </source>
</evidence>
<gene>
    <name evidence="2" type="ORF">Vau01_040070</name>
</gene>
<protein>
    <submittedName>
        <fullName evidence="2">Amidase</fullName>
    </submittedName>
</protein>
<dbReference type="PANTHER" id="PTHR11895:SF176">
    <property type="entry name" value="AMIDASE AMID-RELATED"/>
    <property type="match status" value="1"/>
</dbReference>
<reference evidence="2" key="1">
    <citation type="submission" date="2021-01" db="EMBL/GenBank/DDBJ databases">
        <title>Whole genome shotgun sequence of Virgisporangium aurantiacum NBRC 16421.</title>
        <authorList>
            <person name="Komaki H."/>
            <person name="Tamura T."/>
        </authorList>
    </citation>
    <scope>NUCLEOTIDE SEQUENCE</scope>
    <source>
        <strain evidence="2">NBRC 16421</strain>
    </source>
</reference>
<dbReference type="PROSITE" id="PS00571">
    <property type="entry name" value="AMIDASES"/>
    <property type="match status" value="1"/>
</dbReference>
<dbReference type="SUPFAM" id="SSF75304">
    <property type="entry name" value="Amidase signature (AS) enzymes"/>
    <property type="match status" value="1"/>
</dbReference>
<dbReference type="InterPro" id="IPR036928">
    <property type="entry name" value="AS_sf"/>
</dbReference>
<proteinExistence type="predicted"/>
<comment type="caution">
    <text evidence="2">The sequence shown here is derived from an EMBL/GenBank/DDBJ whole genome shotgun (WGS) entry which is preliminary data.</text>
</comment>
<sequence>MVRVAVKDAIDVAGSVTTAGCVAVRARAVPATVDAACLAGVRADRTAVIVGKTTLTELCVSPVGDNPVFGTPVNPLAPDRIPGGSSSGSAVAVAAGEADVALGTDTGGSVRIPAACCGVVGLKPTWGRIPTAGVWPLAPSLDVVGALARDVAGVVTGMRLLEPGWSVAARPAGTVGRLRFAGVEAVVDERVDAALSAAGLDVCEVELPGWDATVDAFYAIILGELWRAHHGLLDAAGVGDHVNGGIRVGRAITDERLDEAYSARLAWRAELTAVLENVDVLALPTLPTQPPTLDDYAHHRLTELTAPVNLAGNPALSMPVPSPGLPVPVSLQLIGPMDGEDLLCATALAIEARLTRPGPAITRPGPGLMP</sequence>
<accession>A0A8J3Z2X9</accession>
<dbReference type="EMBL" id="BOPG01000024">
    <property type="protein sequence ID" value="GIJ56491.1"/>
    <property type="molecule type" value="Genomic_DNA"/>
</dbReference>
<dbReference type="Proteomes" id="UP000612585">
    <property type="component" value="Unassembled WGS sequence"/>
</dbReference>